<accession>A0A5Q0QFB8</accession>
<dbReference type="Proteomes" id="UP000326921">
    <property type="component" value="Chromosome"/>
</dbReference>
<evidence type="ECO:0008006" key="3">
    <source>
        <dbReference type="Google" id="ProtNLM"/>
    </source>
</evidence>
<evidence type="ECO:0000313" key="2">
    <source>
        <dbReference type="Proteomes" id="UP000326921"/>
    </source>
</evidence>
<name>A0A5Q0QFB8_9SPHI</name>
<dbReference type="EMBL" id="CP045652">
    <property type="protein sequence ID" value="QGA27671.1"/>
    <property type="molecule type" value="Genomic_DNA"/>
</dbReference>
<protein>
    <recommendedName>
        <fullName evidence="3">Tetratricopeptide repeat protein</fullName>
    </recommendedName>
</protein>
<dbReference type="KEGG" id="sphe:GFH32_15700"/>
<sequence>MDDLSQLIGLLGNQDKLEFKAFLTRKNKRKDVKNIRLFNFLETDDIKSINKLYQTEKNRDAYHALRKRLQDNLLQFLSQRAFESKDHAVYDILRNLVVARFLLENNLEKIGWRCLERAERAALSEEQFGLLNEVLLLRMQYAHLDQELVFDRLLDRFVLNQNQMQREAKMHVAYATLRRELQNIHLKGKIVNLTELIESTLKKYQIAVLDLMNYKSLYQILYIANEYAAINQNYGLIERYVRKTYQYIQNLDKPMERHLYYHLYILYYLANFNLRNKRFDESIVYLEQMNELMLENNPYREQFELRRQLLVGLNYHFSGKSEEGIQAIKDGLSAINRKSNQEDIDDLYLSLSMFYAQQNNLKSLSYLAKLGHTDHWYEKKLGMLWTIRKNLMEILVHLQFENTELAMSRLNSFKRRYKKYLLSIDEDRVLFFLTMVERSILKPDIVRDPSYQMAVHSMLEIDANKDIFNLSFIGWLMAKWEKRTPYQITLSLIETV</sequence>
<dbReference type="RefSeq" id="WP_153512498.1">
    <property type="nucleotide sequence ID" value="NZ_CP045652.1"/>
</dbReference>
<organism evidence="1 2">
    <name type="scientific">Sphingobacterium zhuxiongii</name>
    <dbReference type="NCBI Taxonomy" id="2662364"/>
    <lineage>
        <taxon>Bacteria</taxon>
        <taxon>Pseudomonadati</taxon>
        <taxon>Bacteroidota</taxon>
        <taxon>Sphingobacteriia</taxon>
        <taxon>Sphingobacteriales</taxon>
        <taxon>Sphingobacteriaceae</taxon>
        <taxon>Sphingobacterium</taxon>
    </lineage>
</organism>
<gene>
    <name evidence="1" type="ORF">GFH32_15700</name>
</gene>
<reference evidence="1 2" key="1">
    <citation type="submission" date="2019-10" db="EMBL/GenBank/DDBJ databases">
        <authorList>
            <person name="Dong K."/>
        </authorList>
    </citation>
    <scope>NUCLEOTIDE SEQUENCE [LARGE SCALE GENOMIC DNA]</scope>
    <source>
        <strain evidence="2">dk4302</strain>
    </source>
</reference>
<dbReference type="AlphaFoldDB" id="A0A5Q0QFB8"/>
<proteinExistence type="predicted"/>
<keyword evidence="2" id="KW-1185">Reference proteome</keyword>
<evidence type="ECO:0000313" key="1">
    <source>
        <dbReference type="EMBL" id="QGA27671.1"/>
    </source>
</evidence>